<comment type="caution">
    <text evidence="7">The sequence shown here is derived from an EMBL/GenBank/DDBJ whole genome shotgun (WGS) entry which is preliminary data.</text>
</comment>
<feature type="transmembrane region" description="Helical" evidence="5">
    <location>
        <begin position="101"/>
        <end position="118"/>
    </location>
</feature>
<proteinExistence type="predicted"/>
<evidence type="ECO:0000256" key="5">
    <source>
        <dbReference type="SAM" id="Phobius"/>
    </source>
</evidence>
<evidence type="ECO:0000256" key="2">
    <source>
        <dbReference type="ARBA" id="ARBA00022692"/>
    </source>
</evidence>
<dbReference type="Proteomes" id="UP001139264">
    <property type="component" value="Unassembled WGS sequence"/>
</dbReference>
<dbReference type="RefSeq" id="WP_227907472.1">
    <property type="nucleotide sequence ID" value="NZ_CP095461.1"/>
</dbReference>
<evidence type="ECO:0000313" key="7">
    <source>
        <dbReference type="EMBL" id="MCC3268952.1"/>
    </source>
</evidence>
<evidence type="ECO:0000256" key="1">
    <source>
        <dbReference type="ARBA" id="ARBA00004141"/>
    </source>
</evidence>
<dbReference type="GO" id="GO:0016020">
    <property type="term" value="C:membrane"/>
    <property type="evidence" value="ECO:0007669"/>
    <property type="project" value="UniProtKB-SubCell"/>
</dbReference>
<feature type="transmembrane region" description="Helical" evidence="5">
    <location>
        <begin position="147"/>
        <end position="167"/>
    </location>
</feature>
<sequence>MPPRDRIAQSRGFLRNRVRVGLRRSRDSIIPALQMTICAVGAYGFAEYVLGHEGPLFAATAALISLGFSREPRTRRVLEVGIGCTLGISIGELLLHALGTGLWQAAVVLFISVMLARFLDRGVIFTTQLGLQSLLVVLLPAPDGGVFTRSADALVGGLFALLATMLAPRDPRREPKANVRDLLHELSAVLRQCAEAVAKSDSTIAWHALVRARNTQPQLDLLTRSVRDAREIARISPAYRRHLAELGDLRGSIGYLDLAVRNSRVFARRTTSVINHAALNDEAIERVTEVVNDTADAVDVLARALAGGESGGTRERHLRQARNELAAVGAQLNPGALGITNIQGDALLMLFRPLVVDLLESTGLTHEEAVRCLSAV</sequence>
<evidence type="ECO:0000313" key="8">
    <source>
        <dbReference type="Proteomes" id="UP001139264"/>
    </source>
</evidence>
<dbReference type="Pfam" id="PF13515">
    <property type="entry name" value="FUSC_2"/>
    <property type="match status" value="1"/>
</dbReference>
<keyword evidence="3 5" id="KW-1133">Transmembrane helix</keyword>
<feature type="transmembrane region" description="Helical" evidence="5">
    <location>
        <begin position="29"/>
        <end position="46"/>
    </location>
</feature>
<accession>A0A9X1M110</accession>
<dbReference type="EMBL" id="JAJFZP010000005">
    <property type="protein sequence ID" value="MCC3268952.1"/>
    <property type="molecule type" value="Genomic_DNA"/>
</dbReference>
<name>A0A9X1M110_9MICC</name>
<evidence type="ECO:0000256" key="3">
    <source>
        <dbReference type="ARBA" id="ARBA00022989"/>
    </source>
</evidence>
<gene>
    <name evidence="7" type="ORF">LJ751_06195</name>
</gene>
<evidence type="ECO:0000256" key="4">
    <source>
        <dbReference type="ARBA" id="ARBA00023136"/>
    </source>
</evidence>
<feature type="transmembrane region" description="Helical" evidence="5">
    <location>
        <begin position="123"/>
        <end position="141"/>
    </location>
</feature>
<organism evidence="7 8">
    <name type="scientific">Arthrobacter gengyunqii</name>
    <dbReference type="NCBI Taxonomy" id="2886940"/>
    <lineage>
        <taxon>Bacteria</taxon>
        <taxon>Bacillati</taxon>
        <taxon>Actinomycetota</taxon>
        <taxon>Actinomycetes</taxon>
        <taxon>Micrococcales</taxon>
        <taxon>Micrococcaceae</taxon>
        <taxon>Arthrobacter</taxon>
    </lineage>
</organism>
<dbReference type="AlphaFoldDB" id="A0A9X1M110"/>
<dbReference type="InterPro" id="IPR049453">
    <property type="entry name" value="Memb_transporter_dom"/>
</dbReference>
<comment type="subcellular location">
    <subcellularLocation>
        <location evidence="1">Membrane</location>
        <topology evidence="1">Multi-pass membrane protein</topology>
    </subcellularLocation>
</comment>
<evidence type="ECO:0000259" key="6">
    <source>
        <dbReference type="Pfam" id="PF13515"/>
    </source>
</evidence>
<reference evidence="7" key="1">
    <citation type="submission" date="2021-10" db="EMBL/GenBank/DDBJ databases">
        <title>Novel species in genus Arthrobacter.</title>
        <authorList>
            <person name="Liu Y."/>
        </authorList>
    </citation>
    <scope>NUCLEOTIDE SEQUENCE</scope>
    <source>
        <strain evidence="7">Zg-Y809</strain>
    </source>
</reference>
<keyword evidence="4 5" id="KW-0472">Membrane</keyword>
<keyword evidence="2 5" id="KW-0812">Transmembrane</keyword>
<protein>
    <submittedName>
        <fullName evidence="7">FUSC family protein</fullName>
    </submittedName>
</protein>
<feature type="domain" description="Integral membrane bound transporter" evidence="6">
    <location>
        <begin position="45"/>
        <end position="163"/>
    </location>
</feature>